<dbReference type="PANTHER" id="PTHR22901">
    <property type="entry name" value="SIALATE O-ACETYLESTERASE"/>
    <property type="match status" value="1"/>
</dbReference>
<dbReference type="AlphaFoldDB" id="A0AAD9KFU4"/>
<keyword evidence="5" id="KW-1185">Reference proteome</keyword>
<evidence type="ECO:0000256" key="2">
    <source>
        <dbReference type="SAM" id="Phobius"/>
    </source>
</evidence>
<reference evidence="4" key="1">
    <citation type="journal article" date="2023" name="Mol. Biol. Evol.">
        <title>Third-Generation Sequencing Reveals the Adaptive Role of the Epigenome in Three Deep-Sea Polychaetes.</title>
        <authorList>
            <person name="Perez M."/>
            <person name="Aroh O."/>
            <person name="Sun Y."/>
            <person name="Lan Y."/>
            <person name="Juniper S.K."/>
            <person name="Young C.R."/>
            <person name="Angers B."/>
            <person name="Qian P.Y."/>
        </authorList>
    </citation>
    <scope>NUCLEOTIDE SEQUENCE</scope>
    <source>
        <strain evidence="4">P08H-3</strain>
    </source>
</reference>
<dbReference type="InterPro" id="IPR005181">
    <property type="entry name" value="SASA"/>
</dbReference>
<evidence type="ECO:0000313" key="5">
    <source>
        <dbReference type="Proteomes" id="UP001208570"/>
    </source>
</evidence>
<keyword evidence="2" id="KW-0472">Membrane</keyword>
<dbReference type="SUPFAM" id="SSF52266">
    <property type="entry name" value="SGNH hydrolase"/>
    <property type="match status" value="1"/>
</dbReference>
<dbReference type="InterPro" id="IPR039329">
    <property type="entry name" value="SIAE"/>
</dbReference>
<organism evidence="4 5">
    <name type="scientific">Paralvinella palmiformis</name>
    <dbReference type="NCBI Taxonomy" id="53620"/>
    <lineage>
        <taxon>Eukaryota</taxon>
        <taxon>Metazoa</taxon>
        <taxon>Spiralia</taxon>
        <taxon>Lophotrochozoa</taxon>
        <taxon>Annelida</taxon>
        <taxon>Polychaeta</taxon>
        <taxon>Sedentaria</taxon>
        <taxon>Canalipalpata</taxon>
        <taxon>Terebellida</taxon>
        <taxon>Terebelliformia</taxon>
        <taxon>Alvinellidae</taxon>
        <taxon>Paralvinella</taxon>
    </lineage>
</organism>
<dbReference type="GO" id="GO:0005975">
    <property type="term" value="P:carbohydrate metabolic process"/>
    <property type="evidence" value="ECO:0007669"/>
    <property type="project" value="TreeGrafter"/>
</dbReference>
<keyword evidence="2" id="KW-0812">Transmembrane</keyword>
<dbReference type="PANTHER" id="PTHR22901:SF0">
    <property type="entry name" value="SIALATE O-ACETYLESTERASE"/>
    <property type="match status" value="1"/>
</dbReference>
<gene>
    <name evidence="4" type="ORF">LSH36_3g27014</name>
</gene>
<dbReference type="Gene3D" id="3.40.50.1110">
    <property type="entry name" value="SGNH hydrolase"/>
    <property type="match status" value="1"/>
</dbReference>
<dbReference type="GO" id="GO:0001681">
    <property type="term" value="F:sialate O-acetylesterase activity"/>
    <property type="evidence" value="ECO:0007669"/>
    <property type="project" value="InterPro"/>
</dbReference>
<protein>
    <recommendedName>
        <fullName evidence="3">Sialate O-acetylesterase domain-containing protein</fullName>
    </recommendedName>
</protein>
<dbReference type="EMBL" id="JAODUP010000003">
    <property type="protein sequence ID" value="KAK2170414.1"/>
    <property type="molecule type" value="Genomic_DNA"/>
</dbReference>
<feature type="domain" description="Sialate O-acetylesterase" evidence="3">
    <location>
        <begin position="123"/>
        <end position="298"/>
    </location>
</feature>
<evidence type="ECO:0000313" key="4">
    <source>
        <dbReference type="EMBL" id="KAK2170414.1"/>
    </source>
</evidence>
<proteinExistence type="predicted"/>
<keyword evidence="2" id="KW-1133">Transmembrane helix</keyword>
<evidence type="ECO:0000259" key="3">
    <source>
        <dbReference type="Pfam" id="PF03629"/>
    </source>
</evidence>
<feature type="transmembrane region" description="Helical" evidence="2">
    <location>
        <begin position="6"/>
        <end position="26"/>
    </location>
</feature>
<name>A0AAD9KFU4_9ANNE</name>
<dbReference type="InterPro" id="IPR036514">
    <property type="entry name" value="SGNH_hydro_sf"/>
</dbReference>
<keyword evidence="1" id="KW-0378">Hydrolase</keyword>
<accession>A0AAD9KFU4</accession>
<dbReference type="Pfam" id="PF03629">
    <property type="entry name" value="SASA"/>
    <property type="match status" value="1"/>
</dbReference>
<comment type="caution">
    <text evidence="4">The sequence shown here is derived from an EMBL/GenBank/DDBJ whole genome shotgun (WGS) entry which is preliminary data.</text>
</comment>
<sequence length="508" mass="56139">MMVYDSMVMVYGSMVVFCGRTVLFYGGRMMVYGSFSFASYYADHMVLQQSPASPIIWGYANSVGLPITVSMSGVNYDATSFEGPTGAALWSIQLDPQTTYGPVLIEATEADCTIALNDVLFGDVYVCSGQSNMEFRLDEIDNPDEEIADAINYPNVRTFMTELVYSDVPEYDLPGIARNWVVPTDDNMAQFSALCWLFGRDLNVKFGYPIGLIKSAWGGTRIEAWSSPDALQVCFPDGVPPGSSPANDPSALWNAMIHPFLNMTIYGAIWYQGEANQDNYRDYGCAIQNMVGDWRTKWYDATGGAMDVQFPFGQVQLAPNQDNDAETGFPDVRWAQTYNLGYTPNTYLERIYTAIALDLPDFDSPSGSIHPRYKRQIAVRMTYGAYQVAYGLTTEGPFQGPLPTSAVVEADTVTITYDNGTANIEVRTQDNFELCCADASTNRCPSDGVWTLAPITSNTATSVTLSNPCGNFVTGMRYAWRESPCPLEMCAVYRVENQLPAPPYVMDI</sequence>
<dbReference type="Proteomes" id="UP001208570">
    <property type="component" value="Unassembled WGS sequence"/>
</dbReference>
<evidence type="ECO:0000256" key="1">
    <source>
        <dbReference type="ARBA" id="ARBA00022801"/>
    </source>
</evidence>